<dbReference type="EMBL" id="QGMF01000521">
    <property type="protein sequence ID" value="TVY15317.1"/>
    <property type="molecule type" value="Genomic_DNA"/>
</dbReference>
<protein>
    <submittedName>
        <fullName evidence="2">Uncharacterized protein</fullName>
    </submittedName>
</protein>
<accession>A0A8T9B6I1</accession>
<dbReference type="Proteomes" id="UP000469559">
    <property type="component" value="Unassembled WGS sequence"/>
</dbReference>
<dbReference type="PANTHER" id="PTHR37048">
    <property type="entry name" value="QUESTIONABLE PROTEIN"/>
    <property type="match status" value="1"/>
</dbReference>
<sequence length="366" mass="42516">MEYNEVLSCGPKRRGTHYTNNLESSRSQVQPGDLCAGCIVWLPPKKAFDSEIRCSCRACEGAEELREGGYNHPVVVLRLRQRQNSSVPGDLICDIACMTTFNDTELDAYLAERTRRHHLRSSIPIYRPDLAPAPDGVPHLYLEKNTMHKQSYVRLKHIYQIDASKLYTFTGKRSRAYELRLWEPSYVTLMHQFGLEVENWHDTDTIAQTATYRLDVLAHSHWYRPQHELQRHSGRVSALENHETANEVELDYYHQPHASNHYSRSQVANLDAYDHSVDQNPVDAWPHNTPSNHGLRPLGEETRSPYIGWLETLVYYAVLICILLIFWPFLVLVAIFGLTLVYFLILWKFWRFFLLLAFLRLLCSGQ</sequence>
<keyword evidence="3" id="KW-1185">Reference proteome</keyword>
<evidence type="ECO:0000313" key="3">
    <source>
        <dbReference type="Proteomes" id="UP000469559"/>
    </source>
</evidence>
<feature type="transmembrane region" description="Helical" evidence="1">
    <location>
        <begin position="342"/>
        <end position="363"/>
    </location>
</feature>
<keyword evidence="1" id="KW-0812">Transmembrane</keyword>
<name>A0A8T9B6I1_9HELO</name>
<organism evidence="2 3">
    <name type="scientific">Lachnellula arida</name>
    <dbReference type="NCBI Taxonomy" id="1316785"/>
    <lineage>
        <taxon>Eukaryota</taxon>
        <taxon>Fungi</taxon>
        <taxon>Dikarya</taxon>
        <taxon>Ascomycota</taxon>
        <taxon>Pezizomycotina</taxon>
        <taxon>Leotiomycetes</taxon>
        <taxon>Helotiales</taxon>
        <taxon>Lachnaceae</taxon>
        <taxon>Lachnellula</taxon>
    </lineage>
</organism>
<evidence type="ECO:0000256" key="1">
    <source>
        <dbReference type="SAM" id="Phobius"/>
    </source>
</evidence>
<dbReference type="PANTHER" id="PTHR37048:SF2">
    <property type="entry name" value="QUESTIONABLE PROTEIN"/>
    <property type="match status" value="1"/>
</dbReference>
<keyword evidence="1" id="KW-0472">Membrane</keyword>
<feature type="transmembrane region" description="Helical" evidence="1">
    <location>
        <begin position="313"/>
        <end position="336"/>
    </location>
</feature>
<comment type="caution">
    <text evidence="2">The sequence shown here is derived from an EMBL/GenBank/DDBJ whole genome shotgun (WGS) entry which is preliminary data.</text>
</comment>
<dbReference type="AlphaFoldDB" id="A0A8T9B6I1"/>
<proteinExistence type="predicted"/>
<evidence type="ECO:0000313" key="2">
    <source>
        <dbReference type="EMBL" id="TVY15317.1"/>
    </source>
</evidence>
<keyword evidence="1" id="KW-1133">Transmembrane helix</keyword>
<dbReference type="OrthoDB" id="3537171at2759"/>
<gene>
    <name evidence="2" type="ORF">LARI1_G009302</name>
</gene>
<reference evidence="2 3" key="1">
    <citation type="submission" date="2018-05" db="EMBL/GenBank/DDBJ databases">
        <title>Whole genome sequencing for identification of molecular markers to develop diagnostic detection tools for the regulated plant pathogen Lachnellula willkommii.</title>
        <authorList>
            <person name="Giroux E."/>
            <person name="Bilodeau G."/>
        </authorList>
    </citation>
    <scope>NUCLEOTIDE SEQUENCE [LARGE SCALE GENOMIC DNA]</scope>
    <source>
        <strain evidence="2 3">CBS 203.66</strain>
    </source>
</reference>